<evidence type="ECO:0000313" key="6">
    <source>
        <dbReference type="EMBL" id="PRH42330.1"/>
    </source>
</evidence>
<sequence length="342" mass="37500">MPTFDLNRGALAPVADEADLVDLRVTGAIPPELDGTLLRNGPNPPAGRFEGNDVLSWWPEAAMLHAISFERGRATGYRNRWLRTQRWARVHAPEQAPEQAPHLPDANPNVSVLRHAGELLALAEGGAPLAITAALDTLGEPARHAGLGGAMTAHPKLDPVTGELILFRADWREPWLRYGVADAYGVQRVDMVVDVRAPSMMHDLAITETRSLLLDLNVGYDFAMPRIDESRTGRSYRYLYAAEQPDSAEMRGVVRYDHVRGTSTRYALPVGDQNGEPVFVPRPGRSAEDDGWLLVVVYRAATDTSDVVILDASAIDALPVATVHLPRRVPAGFHGAWLPRER</sequence>
<dbReference type="GO" id="GO:0010436">
    <property type="term" value="F:carotenoid dioxygenase activity"/>
    <property type="evidence" value="ECO:0007669"/>
    <property type="project" value="TreeGrafter"/>
</dbReference>
<keyword evidence="2 5" id="KW-0479">Metal-binding</keyword>
<comment type="similarity">
    <text evidence="1">Belongs to the carotenoid oxygenase family.</text>
</comment>
<comment type="caution">
    <text evidence="6">The sequence shown here is derived from an EMBL/GenBank/DDBJ whole genome shotgun (WGS) entry which is preliminary data.</text>
</comment>
<evidence type="ECO:0000313" key="7">
    <source>
        <dbReference type="Proteomes" id="UP000237632"/>
    </source>
</evidence>
<keyword evidence="3" id="KW-0560">Oxidoreductase</keyword>
<dbReference type="PANTHER" id="PTHR10543:SF89">
    <property type="entry name" value="CAROTENOID 9,10(9',10')-CLEAVAGE DIOXYGENASE 1"/>
    <property type="match status" value="1"/>
</dbReference>
<evidence type="ECO:0008006" key="8">
    <source>
        <dbReference type="Google" id="ProtNLM"/>
    </source>
</evidence>
<comment type="cofactor">
    <cofactor evidence="5">
        <name>Fe(2+)</name>
        <dbReference type="ChEBI" id="CHEBI:29033"/>
    </cofactor>
    <text evidence="5">Binds 1 Fe(2+) ion per subunit.</text>
</comment>
<evidence type="ECO:0000256" key="1">
    <source>
        <dbReference type="ARBA" id="ARBA00006787"/>
    </source>
</evidence>
<evidence type="ECO:0000256" key="2">
    <source>
        <dbReference type="ARBA" id="ARBA00022723"/>
    </source>
</evidence>
<dbReference type="InterPro" id="IPR004294">
    <property type="entry name" value="Carotenoid_Oase"/>
</dbReference>
<name>A0AA45BD62_BURVI</name>
<dbReference type="AlphaFoldDB" id="A0AA45BD62"/>
<gene>
    <name evidence="6" type="ORF">C6T65_10925</name>
</gene>
<proteinExistence type="inferred from homology"/>
<reference evidence="6 7" key="1">
    <citation type="submission" date="2018-03" db="EMBL/GenBank/DDBJ databases">
        <authorList>
            <person name="Nguyen K."/>
            <person name="Fouts D."/>
            <person name="Sutton G."/>
        </authorList>
    </citation>
    <scope>NUCLEOTIDE SEQUENCE [LARGE SCALE GENOMIC DNA]</scope>
    <source>
        <strain evidence="6 7">AU3578</strain>
    </source>
</reference>
<dbReference type="RefSeq" id="WP_060082534.1">
    <property type="nucleotide sequence ID" value="NZ_CADFFR010000055.1"/>
</dbReference>
<organism evidence="6 7">
    <name type="scientific">Burkholderia vietnamiensis</name>
    <dbReference type="NCBI Taxonomy" id="60552"/>
    <lineage>
        <taxon>Bacteria</taxon>
        <taxon>Pseudomonadati</taxon>
        <taxon>Pseudomonadota</taxon>
        <taxon>Betaproteobacteria</taxon>
        <taxon>Burkholderiales</taxon>
        <taxon>Burkholderiaceae</taxon>
        <taxon>Burkholderia</taxon>
        <taxon>Burkholderia cepacia complex</taxon>
    </lineage>
</organism>
<dbReference type="Proteomes" id="UP000237632">
    <property type="component" value="Unassembled WGS sequence"/>
</dbReference>
<dbReference type="Pfam" id="PF03055">
    <property type="entry name" value="RPE65"/>
    <property type="match status" value="2"/>
</dbReference>
<evidence type="ECO:0000256" key="3">
    <source>
        <dbReference type="ARBA" id="ARBA00023002"/>
    </source>
</evidence>
<evidence type="ECO:0000256" key="5">
    <source>
        <dbReference type="PIRSR" id="PIRSR604294-1"/>
    </source>
</evidence>
<protein>
    <recommendedName>
        <fullName evidence="8">Dioxygenase</fullName>
    </recommendedName>
</protein>
<dbReference type="GO" id="GO:0016121">
    <property type="term" value="P:carotene catabolic process"/>
    <property type="evidence" value="ECO:0007669"/>
    <property type="project" value="TreeGrafter"/>
</dbReference>
<dbReference type="EMBL" id="PVHK01000076">
    <property type="protein sequence ID" value="PRH42330.1"/>
    <property type="molecule type" value="Genomic_DNA"/>
</dbReference>
<keyword evidence="4 5" id="KW-0408">Iron</keyword>
<feature type="binding site" evidence="5">
    <location>
        <position position="334"/>
    </location>
    <ligand>
        <name>Fe cation</name>
        <dbReference type="ChEBI" id="CHEBI:24875"/>
        <note>catalytic</note>
    </ligand>
</feature>
<evidence type="ECO:0000256" key="4">
    <source>
        <dbReference type="ARBA" id="ARBA00023004"/>
    </source>
</evidence>
<dbReference type="PANTHER" id="PTHR10543">
    <property type="entry name" value="BETA-CAROTENE DIOXYGENASE"/>
    <property type="match status" value="1"/>
</dbReference>
<dbReference type="GO" id="GO:0046872">
    <property type="term" value="F:metal ion binding"/>
    <property type="evidence" value="ECO:0007669"/>
    <property type="project" value="UniProtKB-KW"/>
</dbReference>
<accession>A0AA45BD62</accession>